<keyword evidence="2" id="KW-1185">Reference proteome</keyword>
<dbReference type="Proteomes" id="UP000824533">
    <property type="component" value="Linkage Group LG11"/>
</dbReference>
<sequence length="493" mass="54386">MRRTNSQNMLLWNGWYSIGLLGILSTAILAMGIDMFGFSVILTGATCDFKLDMVQTSILLSMPFVGPIVMAYPWGYISDTQGRKISLLVGLWVSFVATIISAFSPHWILMAILKFISTSFCSCAQSAAYTMLGECITEKVRDPFMLVMSSVLDFSLAIYIVISYFILNMDFAIDLDIITFAPWRLLTIVLGLPLGLAAFGMHFFYESPKFMLNAGRHAEAIDSLRAIWRSNGGAKGKYPVNRVFLDEEGNTRCKELPLLQSLWEQILPLFRPPLLKRSLQLYFITAIIFSTNNSYFMWFPYLAGKFVSSLSSMSGDGETDSLCNVINSGANVTGDVTCSSHMEISLVWTSLAQGTSFVVVLLGITKLAHRKRTLMFVILLSSSVCATVAVLVNNMITSFVMFFGLLINELCVAFIFSYFVDFYPTSYRGMAACIGVMVARGSALGGVNLLGAYILSKCSATFYTCSVLNFGAALITLTLPPDKPRISLSDNRS</sequence>
<proteinExistence type="predicted"/>
<comment type="caution">
    <text evidence="1">The sequence shown here is derived from an EMBL/GenBank/DDBJ whole genome shotgun (WGS) entry which is preliminary data.</text>
</comment>
<organism evidence="1 2">
    <name type="scientific">Dendrolimus kikuchii</name>
    <dbReference type="NCBI Taxonomy" id="765133"/>
    <lineage>
        <taxon>Eukaryota</taxon>
        <taxon>Metazoa</taxon>
        <taxon>Ecdysozoa</taxon>
        <taxon>Arthropoda</taxon>
        <taxon>Hexapoda</taxon>
        <taxon>Insecta</taxon>
        <taxon>Pterygota</taxon>
        <taxon>Neoptera</taxon>
        <taxon>Endopterygota</taxon>
        <taxon>Lepidoptera</taxon>
        <taxon>Glossata</taxon>
        <taxon>Ditrysia</taxon>
        <taxon>Bombycoidea</taxon>
        <taxon>Lasiocampidae</taxon>
        <taxon>Dendrolimus</taxon>
    </lineage>
</organism>
<gene>
    <name evidence="1" type="ORF">K1T71_006407</name>
</gene>
<evidence type="ECO:0000313" key="2">
    <source>
        <dbReference type="Proteomes" id="UP000824533"/>
    </source>
</evidence>
<accession>A0ACC1D1D2</accession>
<evidence type="ECO:0000313" key="1">
    <source>
        <dbReference type="EMBL" id="KAJ0177534.1"/>
    </source>
</evidence>
<reference evidence="1 2" key="1">
    <citation type="journal article" date="2021" name="Front. Genet.">
        <title>Chromosome-Level Genome Assembly Reveals Significant Gene Expansion in the Toll and IMD Signaling Pathways of Dendrolimus kikuchii.</title>
        <authorList>
            <person name="Zhou J."/>
            <person name="Wu P."/>
            <person name="Xiong Z."/>
            <person name="Liu N."/>
            <person name="Zhao N."/>
            <person name="Ji M."/>
            <person name="Qiu Y."/>
            <person name="Yang B."/>
        </authorList>
    </citation>
    <scope>NUCLEOTIDE SEQUENCE [LARGE SCALE GENOMIC DNA]</scope>
    <source>
        <strain evidence="1">Ann1</strain>
    </source>
</reference>
<name>A0ACC1D1D2_9NEOP</name>
<dbReference type="EMBL" id="CM034397">
    <property type="protein sequence ID" value="KAJ0177534.1"/>
    <property type="molecule type" value="Genomic_DNA"/>
</dbReference>
<protein>
    <submittedName>
        <fullName evidence="1">Uncharacterized protein</fullName>
    </submittedName>
</protein>